<dbReference type="PANTHER" id="PTHR43340">
    <property type="entry name" value="HYPOXANTHINE-GUANINE PHOSPHORIBOSYLTRANSFERASE"/>
    <property type="match status" value="1"/>
</dbReference>
<dbReference type="GO" id="GO:0005829">
    <property type="term" value="C:cytosol"/>
    <property type="evidence" value="ECO:0007669"/>
    <property type="project" value="TreeGrafter"/>
</dbReference>
<keyword evidence="12" id="KW-0460">Magnesium</keyword>
<evidence type="ECO:0000259" key="13">
    <source>
        <dbReference type="Pfam" id="PF00156"/>
    </source>
</evidence>
<dbReference type="GO" id="GO:0032264">
    <property type="term" value="P:IMP salvage"/>
    <property type="evidence" value="ECO:0007669"/>
    <property type="project" value="TreeGrafter"/>
</dbReference>
<dbReference type="GO" id="GO:0006178">
    <property type="term" value="P:guanine salvage"/>
    <property type="evidence" value="ECO:0007669"/>
    <property type="project" value="TreeGrafter"/>
</dbReference>
<dbReference type="GO" id="GO:0046100">
    <property type="term" value="P:hypoxanthine metabolic process"/>
    <property type="evidence" value="ECO:0007669"/>
    <property type="project" value="TreeGrafter"/>
</dbReference>
<dbReference type="InterPro" id="IPR000836">
    <property type="entry name" value="PRTase_dom"/>
</dbReference>
<comment type="similarity">
    <text evidence="4">Belongs to the purine/pyrimidine phosphoribosyltransferase family.</text>
</comment>
<evidence type="ECO:0000256" key="9">
    <source>
        <dbReference type="ARBA" id="ARBA00022723"/>
    </source>
</evidence>
<dbReference type="NCBIfam" id="TIGR01203">
    <property type="entry name" value="HGPRTase"/>
    <property type="match status" value="1"/>
</dbReference>
<dbReference type="FunFam" id="3.40.50.2020:FF:000006">
    <property type="entry name" value="Hypoxanthine phosphoribosyltransferase"/>
    <property type="match status" value="1"/>
</dbReference>
<dbReference type="GO" id="GO:0000166">
    <property type="term" value="F:nucleotide binding"/>
    <property type="evidence" value="ECO:0007669"/>
    <property type="project" value="UniProtKB-KW"/>
</dbReference>
<keyword evidence="7 14" id="KW-0328">Glycosyltransferase</keyword>
<name>A0A645DHW7_9ZZZZ</name>
<evidence type="ECO:0000256" key="8">
    <source>
        <dbReference type="ARBA" id="ARBA00022679"/>
    </source>
</evidence>
<comment type="caution">
    <text evidence="14">The sequence shown here is derived from an EMBL/GenBank/DDBJ whole genome shotgun (WGS) entry which is preliminary data.</text>
</comment>
<dbReference type="Gene3D" id="3.40.50.2020">
    <property type="match status" value="1"/>
</dbReference>
<dbReference type="GO" id="GO:0004422">
    <property type="term" value="F:hypoxanthine phosphoribosyltransferase activity"/>
    <property type="evidence" value="ECO:0007669"/>
    <property type="project" value="InterPro"/>
</dbReference>
<comment type="pathway">
    <text evidence="3">Purine metabolism; IMP biosynthesis via salvage pathway; IMP from hypoxanthine: step 1/1.</text>
</comment>
<dbReference type="InterPro" id="IPR050408">
    <property type="entry name" value="HGPRT"/>
</dbReference>
<evidence type="ECO:0000313" key="14">
    <source>
        <dbReference type="EMBL" id="MPM88857.1"/>
    </source>
</evidence>
<dbReference type="CDD" id="cd06223">
    <property type="entry name" value="PRTases_typeI"/>
    <property type="match status" value="1"/>
</dbReference>
<evidence type="ECO:0000256" key="2">
    <source>
        <dbReference type="ARBA" id="ARBA00004496"/>
    </source>
</evidence>
<reference evidence="14" key="1">
    <citation type="submission" date="2019-08" db="EMBL/GenBank/DDBJ databases">
        <authorList>
            <person name="Kucharzyk K."/>
            <person name="Murdoch R.W."/>
            <person name="Higgins S."/>
            <person name="Loffler F."/>
        </authorList>
    </citation>
    <scope>NUCLEOTIDE SEQUENCE</scope>
</reference>
<dbReference type="PANTHER" id="PTHR43340:SF1">
    <property type="entry name" value="HYPOXANTHINE PHOSPHORIBOSYLTRANSFERASE"/>
    <property type="match status" value="1"/>
</dbReference>
<keyword evidence="6" id="KW-0963">Cytoplasm</keyword>
<evidence type="ECO:0000256" key="4">
    <source>
        <dbReference type="ARBA" id="ARBA00008391"/>
    </source>
</evidence>
<evidence type="ECO:0000256" key="1">
    <source>
        <dbReference type="ARBA" id="ARBA00001946"/>
    </source>
</evidence>
<evidence type="ECO:0000256" key="10">
    <source>
        <dbReference type="ARBA" id="ARBA00022726"/>
    </source>
</evidence>
<protein>
    <recommendedName>
        <fullName evidence="5">hypoxanthine phosphoribosyltransferase</fullName>
        <ecNumber evidence="5">2.4.2.8</ecNumber>
    </recommendedName>
</protein>
<evidence type="ECO:0000256" key="7">
    <source>
        <dbReference type="ARBA" id="ARBA00022676"/>
    </source>
</evidence>
<dbReference type="EC" id="2.4.2.8" evidence="5"/>
<comment type="cofactor">
    <cofactor evidence="1">
        <name>Mg(2+)</name>
        <dbReference type="ChEBI" id="CHEBI:18420"/>
    </cofactor>
</comment>
<evidence type="ECO:0000256" key="12">
    <source>
        <dbReference type="ARBA" id="ARBA00022842"/>
    </source>
</evidence>
<dbReference type="InterPro" id="IPR029057">
    <property type="entry name" value="PRTase-like"/>
</dbReference>
<dbReference type="InterPro" id="IPR005904">
    <property type="entry name" value="Hxn_phspho_trans"/>
</dbReference>
<evidence type="ECO:0000256" key="3">
    <source>
        <dbReference type="ARBA" id="ARBA00004669"/>
    </source>
</evidence>
<dbReference type="SUPFAM" id="SSF53271">
    <property type="entry name" value="PRTase-like"/>
    <property type="match status" value="1"/>
</dbReference>
<keyword evidence="10" id="KW-0660">Purine salvage</keyword>
<dbReference type="GO" id="GO:0000287">
    <property type="term" value="F:magnesium ion binding"/>
    <property type="evidence" value="ECO:0007669"/>
    <property type="project" value="TreeGrafter"/>
</dbReference>
<keyword evidence="8 14" id="KW-0808">Transferase</keyword>
<keyword evidence="9" id="KW-0479">Metal-binding</keyword>
<dbReference type="AlphaFoldDB" id="A0A645DHW7"/>
<dbReference type="Pfam" id="PF00156">
    <property type="entry name" value="Pribosyltran"/>
    <property type="match status" value="1"/>
</dbReference>
<evidence type="ECO:0000256" key="6">
    <source>
        <dbReference type="ARBA" id="ARBA00022490"/>
    </source>
</evidence>
<sequence length="188" mass="20902">MKGLINHDDIAKVLVSEEQIKERIAELGAELRRDYANVEGDIVLVCILKGAVMFFADLARAMDLNLQMEFMGISSYGNERRTSGIVRITKDIDTSITGKHVIIAEDIMDSGLTLSHLLTLLASRNPASVKICCLLDKPSRRECDLTPDYRGFVIPNEFVVGYGLDYDGFLRNLPYVGVLKPSVYSGEE</sequence>
<keyword evidence="11" id="KW-0547">Nucleotide-binding</keyword>
<dbReference type="EMBL" id="VSSQ01036388">
    <property type="protein sequence ID" value="MPM88857.1"/>
    <property type="molecule type" value="Genomic_DNA"/>
</dbReference>
<proteinExistence type="inferred from homology"/>
<evidence type="ECO:0000256" key="11">
    <source>
        <dbReference type="ARBA" id="ARBA00022741"/>
    </source>
</evidence>
<dbReference type="GO" id="GO:0006166">
    <property type="term" value="P:purine ribonucleoside salvage"/>
    <property type="evidence" value="ECO:0007669"/>
    <property type="project" value="UniProtKB-KW"/>
</dbReference>
<feature type="domain" description="Phosphoribosyltransferase" evidence="13">
    <location>
        <begin position="18"/>
        <end position="166"/>
    </location>
</feature>
<organism evidence="14">
    <name type="scientific">bioreactor metagenome</name>
    <dbReference type="NCBI Taxonomy" id="1076179"/>
    <lineage>
        <taxon>unclassified sequences</taxon>
        <taxon>metagenomes</taxon>
        <taxon>ecological metagenomes</taxon>
    </lineage>
</organism>
<dbReference type="GO" id="GO:0032263">
    <property type="term" value="P:GMP salvage"/>
    <property type="evidence" value="ECO:0007669"/>
    <property type="project" value="TreeGrafter"/>
</dbReference>
<comment type="subcellular location">
    <subcellularLocation>
        <location evidence="2">Cytoplasm</location>
    </subcellularLocation>
</comment>
<accession>A0A645DHW7</accession>
<gene>
    <name evidence="14" type="primary">hpt_35</name>
    <name evidence="14" type="ORF">SDC9_135961</name>
</gene>
<evidence type="ECO:0000256" key="5">
    <source>
        <dbReference type="ARBA" id="ARBA00011895"/>
    </source>
</evidence>